<keyword evidence="12" id="KW-1185">Reference proteome</keyword>
<evidence type="ECO:0000313" key="11">
    <source>
        <dbReference type="EMBL" id="SDH18049.1"/>
    </source>
</evidence>
<feature type="active site" evidence="6">
    <location>
        <position position="314"/>
    </location>
</feature>
<dbReference type="Gene3D" id="3.30.1120.80">
    <property type="match status" value="1"/>
</dbReference>
<evidence type="ECO:0000256" key="4">
    <source>
        <dbReference type="ARBA" id="ARBA00022989"/>
    </source>
</evidence>
<evidence type="ECO:0000256" key="5">
    <source>
        <dbReference type="ARBA" id="ARBA00023136"/>
    </source>
</evidence>
<feature type="transmembrane region" description="Helical" evidence="9">
    <location>
        <begin position="7"/>
        <end position="29"/>
    </location>
</feature>
<organism evidence="11 12">
    <name type="scientific">Dyadobacter soli</name>
    <dbReference type="NCBI Taxonomy" id="659014"/>
    <lineage>
        <taxon>Bacteria</taxon>
        <taxon>Pseudomonadati</taxon>
        <taxon>Bacteroidota</taxon>
        <taxon>Cytophagia</taxon>
        <taxon>Cytophagales</taxon>
        <taxon>Spirosomataceae</taxon>
        <taxon>Dyadobacter</taxon>
    </lineage>
</organism>
<dbReference type="InterPro" id="IPR012160">
    <property type="entry name" value="LtaS-like"/>
</dbReference>
<keyword evidence="4 9" id="KW-1133">Transmembrane helix</keyword>
<evidence type="ECO:0000256" key="7">
    <source>
        <dbReference type="PIRSR" id="PIRSR005091-2"/>
    </source>
</evidence>
<dbReference type="STRING" id="659014.SAMN04487996_13037"/>
<keyword evidence="7" id="KW-0479">Metal-binding</keyword>
<dbReference type="InterPro" id="IPR050448">
    <property type="entry name" value="OpgB/LTA_synthase_biosynth"/>
</dbReference>
<dbReference type="Pfam" id="PF00884">
    <property type="entry name" value="Sulfatase"/>
    <property type="match status" value="1"/>
</dbReference>
<keyword evidence="7" id="KW-0464">Manganese</keyword>
<dbReference type="PANTHER" id="PTHR47371:SF3">
    <property type="entry name" value="PHOSPHOGLYCEROL TRANSFERASE I"/>
    <property type="match status" value="1"/>
</dbReference>
<evidence type="ECO:0000256" key="2">
    <source>
        <dbReference type="ARBA" id="ARBA00022475"/>
    </source>
</evidence>
<dbReference type="InterPro" id="IPR000917">
    <property type="entry name" value="Sulfatase_N"/>
</dbReference>
<feature type="transmembrane region" description="Helical" evidence="9">
    <location>
        <begin position="82"/>
        <end position="105"/>
    </location>
</feature>
<sequence length="611" mass="68904">MRKRLEFIALYGLAWVVIFQFFRVIFLAYHYKKALELPSSLWVASAGHGLPMDISFAAYILGIPTLLMMFTGHRWEWYRKTLRIYTIIVVSVITLLTVVDLELFRAWGFRIDATSLHYLETPSEAFASMGAAPVWQLCLLLFALIFLVNRVLQTIVRRITGAFRLTPLWYTIPAFLVIAGSLIIPIRGGFQLAPMNESAVFFSDKSFANYAAVNVPWNYMRSVISEGYSNENPFKYLDEAEAKQTVTNLYGSEGITDQVIDTIGKKNVLVIIWESFTAKAVASLGGLKGITPQFDQIAKEGLLFTNIYASGNRSDKGMVAILSGYPAQPTTSIIKIPKKTASLPSLPTIFKERGWQTSFYYGGETEFANMKSYFLQQGFDRIVDINDFDSKDMNSKWGAHDHVVFKRLMQDLDQEKQPFFSTMFTLSSHEPFEVPTKTVIQGNDPEHLFLNALHYTDESLGAFLREAQTKPWWKNTLVVIIADHGHPLPETRKDKPSEFHIPMLWLGGALTAAPARVDTLASQTDLAATILNQMHLPSGTFAWSNDIFKKGRHDFAYFAFNNGLGWMRPDGFLVRDNIGGNITEKSGALPQQEEGLGKAYLQSSFGDYLKR</sequence>
<feature type="transmembrane region" description="Helical" evidence="9">
    <location>
        <begin position="168"/>
        <end position="186"/>
    </location>
</feature>
<keyword evidence="11" id="KW-0808">Transferase</keyword>
<dbReference type="GO" id="GO:0046872">
    <property type="term" value="F:metal ion binding"/>
    <property type="evidence" value="ECO:0007669"/>
    <property type="project" value="UniProtKB-KW"/>
</dbReference>
<accession>A0A1G8AAY8</accession>
<dbReference type="GO" id="GO:0016740">
    <property type="term" value="F:transferase activity"/>
    <property type="evidence" value="ECO:0007669"/>
    <property type="project" value="UniProtKB-KW"/>
</dbReference>
<dbReference type="EMBL" id="FNAN01000030">
    <property type="protein sequence ID" value="SDH18049.1"/>
    <property type="molecule type" value="Genomic_DNA"/>
</dbReference>
<feature type="binding site" evidence="7">
    <location>
        <position position="429"/>
    </location>
    <ligand>
        <name>substrate</name>
    </ligand>
</feature>
<evidence type="ECO:0000256" key="3">
    <source>
        <dbReference type="ARBA" id="ARBA00022692"/>
    </source>
</evidence>
<feature type="transmembrane region" description="Helical" evidence="9">
    <location>
        <begin position="49"/>
        <end position="70"/>
    </location>
</feature>
<keyword evidence="5 9" id="KW-0472">Membrane</keyword>
<evidence type="ECO:0000256" key="8">
    <source>
        <dbReference type="PIRSR" id="PIRSR005091-3"/>
    </source>
</evidence>
<comment type="subcellular location">
    <subcellularLocation>
        <location evidence="1">Cell membrane</location>
        <topology evidence="1">Multi-pass membrane protein</topology>
    </subcellularLocation>
</comment>
<dbReference type="RefSeq" id="WP_090157490.1">
    <property type="nucleotide sequence ID" value="NZ_FNAN01000030.1"/>
</dbReference>
<dbReference type="CDD" id="cd16015">
    <property type="entry name" value="LTA_synthase"/>
    <property type="match status" value="1"/>
</dbReference>
<dbReference type="SUPFAM" id="SSF53649">
    <property type="entry name" value="Alkaline phosphatase-like"/>
    <property type="match status" value="1"/>
</dbReference>
<feature type="binding site" evidence="8">
    <location>
        <position position="483"/>
    </location>
    <ligand>
        <name>Mn(2+)</name>
        <dbReference type="ChEBI" id="CHEBI:29035"/>
    </ligand>
</feature>
<feature type="binding site" evidence="8">
    <location>
        <position position="484"/>
    </location>
    <ligand>
        <name>Mn(2+)</name>
        <dbReference type="ChEBI" id="CHEBI:29035"/>
    </ligand>
</feature>
<evidence type="ECO:0000313" key="12">
    <source>
        <dbReference type="Proteomes" id="UP000198748"/>
    </source>
</evidence>
<dbReference type="GO" id="GO:0005886">
    <property type="term" value="C:plasma membrane"/>
    <property type="evidence" value="ECO:0007669"/>
    <property type="project" value="UniProtKB-SubCell"/>
</dbReference>
<evidence type="ECO:0000256" key="6">
    <source>
        <dbReference type="PIRSR" id="PIRSR005091-1"/>
    </source>
</evidence>
<dbReference type="InterPro" id="IPR017850">
    <property type="entry name" value="Alkaline_phosphatase_core_sf"/>
</dbReference>
<gene>
    <name evidence="11" type="ORF">SAMN04487996_13037</name>
</gene>
<feature type="binding site" evidence="8">
    <location>
        <position position="274"/>
    </location>
    <ligand>
        <name>Mn(2+)</name>
        <dbReference type="ChEBI" id="CHEBI:29035"/>
    </ligand>
</feature>
<dbReference type="Proteomes" id="UP000198748">
    <property type="component" value="Unassembled WGS sequence"/>
</dbReference>
<dbReference type="OrthoDB" id="9777768at2"/>
<name>A0A1G8AAY8_9BACT</name>
<evidence type="ECO:0000256" key="9">
    <source>
        <dbReference type="SAM" id="Phobius"/>
    </source>
</evidence>
<feature type="domain" description="Sulfatase N-terminal" evidence="10">
    <location>
        <begin position="266"/>
        <end position="535"/>
    </location>
</feature>
<dbReference type="PIRSF" id="PIRSF005091">
    <property type="entry name" value="Mmb_sulf_HI1246"/>
    <property type="match status" value="1"/>
</dbReference>
<dbReference type="AlphaFoldDB" id="A0A1G8AAY8"/>
<protein>
    <submittedName>
        <fullName evidence="11">Phosphoglycerol transferase MdoB</fullName>
    </submittedName>
</protein>
<evidence type="ECO:0000256" key="1">
    <source>
        <dbReference type="ARBA" id="ARBA00004651"/>
    </source>
</evidence>
<reference evidence="12" key="1">
    <citation type="submission" date="2016-10" db="EMBL/GenBank/DDBJ databases">
        <authorList>
            <person name="Varghese N."/>
            <person name="Submissions S."/>
        </authorList>
    </citation>
    <scope>NUCLEOTIDE SEQUENCE [LARGE SCALE GENOMIC DNA]</scope>
    <source>
        <strain evidence="12">DSM 25329</strain>
    </source>
</reference>
<feature type="transmembrane region" description="Helical" evidence="9">
    <location>
        <begin position="125"/>
        <end position="148"/>
    </location>
</feature>
<dbReference type="PANTHER" id="PTHR47371">
    <property type="entry name" value="LIPOTEICHOIC ACID SYNTHASE"/>
    <property type="match status" value="1"/>
</dbReference>
<dbReference type="Gene3D" id="3.40.720.10">
    <property type="entry name" value="Alkaline Phosphatase, subunit A"/>
    <property type="match status" value="1"/>
</dbReference>
<evidence type="ECO:0000259" key="10">
    <source>
        <dbReference type="Pfam" id="PF00884"/>
    </source>
</evidence>
<proteinExistence type="predicted"/>
<keyword evidence="3 9" id="KW-0812">Transmembrane</keyword>
<keyword evidence="2" id="KW-1003">Cell membrane</keyword>